<keyword evidence="2" id="KW-1185">Reference proteome</keyword>
<dbReference type="Proteomes" id="UP000316714">
    <property type="component" value="Unassembled WGS sequence"/>
</dbReference>
<dbReference type="AlphaFoldDB" id="A0A5C5UUG6"/>
<evidence type="ECO:0000313" key="1">
    <source>
        <dbReference type="EMBL" id="TWT29172.1"/>
    </source>
</evidence>
<dbReference type="RefSeq" id="WP_146569114.1">
    <property type="nucleotide sequence ID" value="NZ_SIHJ01000011.1"/>
</dbReference>
<proteinExistence type="predicted"/>
<dbReference type="EMBL" id="SIHJ01000011">
    <property type="protein sequence ID" value="TWT29172.1"/>
    <property type="molecule type" value="Genomic_DNA"/>
</dbReference>
<dbReference type="NCBIfam" id="TIGR02165">
    <property type="entry name" value="cas5_6_GSU0054"/>
    <property type="match status" value="1"/>
</dbReference>
<name>A0A5C5UUG6_9BACT</name>
<protein>
    <submittedName>
        <fullName evidence="1">CRISPR-associated protein, family (Cas_GSU0054)</fullName>
    </submittedName>
</protein>
<organism evidence="1 2">
    <name type="scientific">Posidoniimonas corsicana</name>
    <dbReference type="NCBI Taxonomy" id="1938618"/>
    <lineage>
        <taxon>Bacteria</taxon>
        <taxon>Pseudomonadati</taxon>
        <taxon>Planctomycetota</taxon>
        <taxon>Planctomycetia</taxon>
        <taxon>Pirellulales</taxon>
        <taxon>Lacipirellulaceae</taxon>
        <taxon>Posidoniimonas</taxon>
    </lineage>
</organism>
<evidence type="ECO:0000313" key="2">
    <source>
        <dbReference type="Proteomes" id="UP000316714"/>
    </source>
</evidence>
<dbReference type="OrthoDB" id="128883at2"/>
<reference evidence="1 2" key="1">
    <citation type="submission" date="2019-02" db="EMBL/GenBank/DDBJ databases">
        <title>Deep-cultivation of Planctomycetes and their phenomic and genomic characterization uncovers novel biology.</title>
        <authorList>
            <person name="Wiegand S."/>
            <person name="Jogler M."/>
            <person name="Boedeker C."/>
            <person name="Pinto D."/>
            <person name="Vollmers J."/>
            <person name="Rivas-Marin E."/>
            <person name="Kohn T."/>
            <person name="Peeters S.H."/>
            <person name="Heuer A."/>
            <person name="Rast P."/>
            <person name="Oberbeckmann S."/>
            <person name="Bunk B."/>
            <person name="Jeske O."/>
            <person name="Meyerdierks A."/>
            <person name="Storesund J.E."/>
            <person name="Kallscheuer N."/>
            <person name="Luecker S."/>
            <person name="Lage O.M."/>
            <person name="Pohl T."/>
            <person name="Merkel B.J."/>
            <person name="Hornburger P."/>
            <person name="Mueller R.-W."/>
            <person name="Bruemmer F."/>
            <person name="Labrenz M."/>
            <person name="Spormann A.M."/>
            <person name="Op Den Camp H."/>
            <person name="Overmann J."/>
            <person name="Amann R."/>
            <person name="Jetten M.S.M."/>
            <person name="Mascher T."/>
            <person name="Medema M.H."/>
            <person name="Devos D.P."/>
            <person name="Kaster A.-K."/>
            <person name="Ovreas L."/>
            <person name="Rohde M."/>
            <person name="Galperin M.Y."/>
            <person name="Jogler C."/>
        </authorList>
    </citation>
    <scope>NUCLEOTIDE SEQUENCE [LARGE SCALE GENOMIC DNA]</scope>
    <source>
        <strain evidence="1 2">KOR34</strain>
    </source>
</reference>
<dbReference type="InterPro" id="IPR019089">
    <property type="entry name" value="Cas_GSU0054"/>
</dbReference>
<dbReference type="Pfam" id="PF09609">
    <property type="entry name" value="Cas_GSU0054"/>
    <property type="match status" value="2"/>
</dbReference>
<comment type="caution">
    <text evidence="1">The sequence shown here is derived from an EMBL/GenBank/DDBJ whole genome shotgun (WGS) entry which is preliminary data.</text>
</comment>
<gene>
    <name evidence="1" type="ORF">KOR34_53110</name>
</gene>
<sequence length="558" mass="60755">MAGLTIAWEYLTGYAVSTDPVDRNRPEWPPHPARVFMALAAAWFETGEPEDEGAALRELERLGPPELILPARSNVFERSSVTLYVPVNDKNEASAAKLQSAPAVTRNKQARTLPRNWIGHFPCRAKWPVANAIGPHVEALDRLCAKVTRLGHSSSLVRMWIEPSDALGLDEQSDHYAPTTNRGAALGHLRVASAGLLDSLPAQTRVREIERFAELDLAIRSGGGKEQKSAKAEFEAAFGEPWRSATKPPPFGRPNVRTESAYTLQRQPPADAEHSGFDHHLAILRVTSGMLPAAATLRVTSLLRKTVIKRVEEKHRKLAWINGHDPNGGKQTGDDGHVAYAPLVNVGHEHSDGALLGIAIVFPNAWKNLEERDEVFSPLLGSDAGIVLKVKQGPRVATLQPIDFNETRWTLAPEAWTSSPRGARVWASATPVVLDRFPKAERSKDRVGWTNEVAALIISACERIELPPPLSVEIDTTSWLSGAPRAYSKRRSLRGQPGVDRDAPLGDGYPFFPAKTGSASRPQVHARVEFAEPVVGPVLLGAGRFLGYGLFKPLAGGG</sequence>
<accession>A0A5C5UUG6</accession>